<evidence type="ECO:0000313" key="6">
    <source>
        <dbReference type="Proteomes" id="UP000494256"/>
    </source>
</evidence>
<evidence type="ECO:0000256" key="1">
    <source>
        <dbReference type="ARBA" id="ARBA00004123"/>
    </source>
</evidence>
<dbReference type="InterPro" id="IPR007889">
    <property type="entry name" value="HTH_Psq"/>
</dbReference>
<dbReference type="GO" id="GO:0003677">
    <property type="term" value="F:DNA binding"/>
    <property type="evidence" value="ECO:0007669"/>
    <property type="project" value="UniProtKB-KW"/>
</dbReference>
<evidence type="ECO:0000256" key="3">
    <source>
        <dbReference type="ARBA" id="ARBA00023242"/>
    </source>
</evidence>
<dbReference type="GO" id="GO:0005634">
    <property type="term" value="C:nucleus"/>
    <property type="evidence" value="ECO:0007669"/>
    <property type="project" value="UniProtKB-SubCell"/>
</dbReference>
<comment type="caution">
    <text evidence="5">The sequence shown here is derived from an EMBL/GenBank/DDBJ whole genome shotgun (WGS) entry which is preliminary data.</text>
</comment>
<dbReference type="EMBL" id="CADEBD010000311">
    <property type="protein sequence ID" value="CAB3241790.1"/>
    <property type="molecule type" value="Genomic_DNA"/>
</dbReference>
<evidence type="ECO:0000313" key="5">
    <source>
        <dbReference type="EMBL" id="CAB3241790.1"/>
    </source>
</evidence>
<keyword evidence="3" id="KW-0539">Nucleus</keyword>
<dbReference type="PANTHER" id="PTHR19303">
    <property type="entry name" value="TRANSPOSON"/>
    <property type="match status" value="1"/>
</dbReference>
<organism evidence="5 6">
    <name type="scientific">Arctia plantaginis</name>
    <name type="common">Wood tiger moth</name>
    <name type="synonym">Phalaena plantaginis</name>
    <dbReference type="NCBI Taxonomy" id="874455"/>
    <lineage>
        <taxon>Eukaryota</taxon>
        <taxon>Metazoa</taxon>
        <taxon>Ecdysozoa</taxon>
        <taxon>Arthropoda</taxon>
        <taxon>Hexapoda</taxon>
        <taxon>Insecta</taxon>
        <taxon>Pterygota</taxon>
        <taxon>Neoptera</taxon>
        <taxon>Endopterygota</taxon>
        <taxon>Lepidoptera</taxon>
        <taxon>Glossata</taxon>
        <taxon>Ditrysia</taxon>
        <taxon>Noctuoidea</taxon>
        <taxon>Erebidae</taxon>
        <taxon>Arctiinae</taxon>
        <taxon>Arctia</taxon>
    </lineage>
</organism>
<sequence length="357" mass="40015">MVYLNDRMPGKNGAFLNYTEAAMLAAVNDVHLHKTPIRTAAKKFGVPRITLTNKVKGKSPMERKMDPTSILTPEEEHKICDWVQKMAKAGFPVTTEQLIVSVEKYLKELKRPCVLFKHGRPGRTWVKAFIRRNPTISMRISQNLTASRARVTGAHLSEWYKRVYKELEDSGHADILNDASRIFNCDETACFLAPKGPKVLARKGEKNVYQQVNADDKECLTLLVTGNANGSLAPTTVLFSYKRIPQEIADNFPSDWAFDATLDEWSGDLADLSLFSLWKKKKTKDELKRLQQFNQIIDSTLEGVESLGVSVEDASASNNNNGVLETTMETTATALPNTVDDNIKKKIISPTKVQKIQ</sequence>
<dbReference type="SUPFAM" id="SSF46689">
    <property type="entry name" value="Homeodomain-like"/>
    <property type="match status" value="1"/>
</dbReference>
<protein>
    <recommendedName>
        <fullName evidence="4">HTH CENPB-type domain-containing protein</fullName>
    </recommendedName>
</protein>
<accession>A0A8S1A1E9</accession>
<dbReference type="PROSITE" id="PS51253">
    <property type="entry name" value="HTH_CENPB"/>
    <property type="match status" value="1"/>
</dbReference>
<name>A0A8S1A1E9_ARCPL</name>
<dbReference type="Pfam" id="PF03221">
    <property type="entry name" value="HTH_Tnp_Tc5"/>
    <property type="match status" value="1"/>
</dbReference>
<dbReference type="PANTHER" id="PTHR19303:SF74">
    <property type="entry name" value="POGO TRANSPOSABLE ELEMENT WITH KRAB DOMAIN"/>
    <property type="match status" value="1"/>
</dbReference>
<dbReference type="Pfam" id="PF05225">
    <property type="entry name" value="HTH_psq"/>
    <property type="match status" value="1"/>
</dbReference>
<feature type="domain" description="HTH CENPB-type" evidence="4">
    <location>
        <begin position="63"/>
        <end position="139"/>
    </location>
</feature>
<comment type="subcellular location">
    <subcellularLocation>
        <location evidence="1">Nucleus</location>
    </subcellularLocation>
</comment>
<dbReference type="InterPro" id="IPR009057">
    <property type="entry name" value="Homeodomain-like_sf"/>
</dbReference>
<dbReference type="Proteomes" id="UP000494256">
    <property type="component" value="Unassembled WGS sequence"/>
</dbReference>
<reference evidence="5 6" key="1">
    <citation type="submission" date="2020-04" db="EMBL/GenBank/DDBJ databases">
        <authorList>
            <person name="Wallbank WR R."/>
            <person name="Pardo Diaz C."/>
            <person name="Kozak K."/>
            <person name="Martin S."/>
            <person name="Jiggins C."/>
            <person name="Moest M."/>
            <person name="Warren A I."/>
            <person name="Byers J.R.P. K."/>
            <person name="Montejo-Kovacevich G."/>
            <person name="Yen C E."/>
        </authorList>
    </citation>
    <scope>NUCLEOTIDE SEQUENCE [LARGE SCALE GENOMIC DNA]</scope>
</reference>
<dbReference type="Gene3D" id="1.10.10.60">
    <property type="entry name" value="Homeodomain-like"/>
    <property type="match status" value="1"/>
</dbReference>
<dbReference type="InterPro" id="IPR050863">
    <property type="entry name" value="CenT-Element_Derived"/>
</dbReference>
<proteinExistence type="predicted"/>
<dbReference type="InterPro" id="IPR006600">
    <property type="entry name" value="HTH_CenpB_DNA-bd_dom"/>
</dbReference>
<evidence type="ECO:0000256" key="2">
    <source>
        <dbReference type="ARBA" id="ARBA00023125"/>
    </source>
</evidence>
<dbReference type="AlphaFoldDB" id="A0A8S1A1E9"/>
<keyword evidence="2" id="KW-0238">DNA-binding</keyword>
<gene>
    <name evidence="5" type="ORF">APLA_LOCUS9613</name>
</gene>
<evidence type="ECO:0000259" key="4">
    <source>
        <dbReference type="PROSITE" id="PS51253"/>
    </source>
</evidence>